<evidence type="ECO:0000313" key="3">
    <source>
        <dbReference type="Proteomes" id="UP000287033"/>
    </source>
</evidence>
<evidence type="ECO:0000256" key="1">
    <source>
        <dbReference type="SAM" id="MobiDB-lite"/>
    </source>
</evidence>
<dbReference type="EMBL" id="BEZZ01250915">
    <property type="protein sequence ID" value="GCC49074.1"/>
    <property type="molecule type" value="Genomic_DNA"/>
</dbReference>
<keyword evidence="3" id="KW-1185">Reference proteome</keyword>
<feature type="region of interest" description="Disordered" evidence="1">
    <location>
        <begin position="81"/>
        <end position="101"/>
    </location>
</feature>
<protein>
    <submittedName>
        <fullName evidence="2">Uncharacterized protein</fullName>
    </submittedName>
</protein>
<feature type="non-terminal residue" evidence="2">
    <location>
        <position position="1"/>
    </location>
</feature>
<accession>A0A401U2C6</accession>
<organism evidence="2 3">
    <name type="scientific">Chiloscyllium punctatum</name>
    <name type="common">Brownbanded bambooshark</name>
    <name type="synonym">Hemiscyllium punctatum</name>
    <dbReference type="NCBI Taxonomy" id="137246"/>
    <lineage>
        <taxon>Eukaryota</taxon>
        <taxon>Metazoa</taxon>
        <taxon>Chordata</taxon>
        <taxon>Craniata</taxon>
        <taxon>Vertebrata</taxon>
        <taxon>Chondrichthyes</taxon>
        <taxon>Elasmobranchii</taxon>
        <taxon>Galeomorphii</taxon>
        <taxon>Galeoidea</taxon>
        <taxon>Orectolobiformes</taxon>
        <taxon>Hemiscylliidae</taxon>
        <taxon>Chiloscyllium</taxon>
    </lineage>
</organism>
<gene>
    <name evidence="2" type="ORF">chiPu_0032986</name>
</gene>
<reference evidence="2 3" key="1">
    <citation type="journal article" date="2018" name="Nat. Ecol. Evol.">
        <title>Shark genomes provide insights into elasmobranch evolution and the origin of vertebrates.</title>
        <authorList>
            <person name="Hara Y"/>
            <person name="Yamaguchi K"/>
            <person name="Onimaru K"/>
            <person name="Kadota M"/>
            <person name="Koyanagi M"/>
            <person name="Keeley SD"/>
            <person name="Tatsumi K"/>
            <person name="Tanaka K"/>
            <person name="Motone F"/>
            <person name="Kageyama Y"/>
            <person name="Nozu R"/>
            <person name="Adachi N"/>
            <person name="Nishimura O"/>
            <person name="Nakagawa R"/>
            <person name="Tanegashima C"/>
            <person name="Kiyatake I"/>
            <person name="Matsumoto R"/>
            <person name="Murakumo K"/>
            <person name="Nishida K"/>
            <person name="Terakita A"/>
            <person name="Kuratani S"/>
            <person name="Sato K"/>
            <person name="Hyodo S Kuraku.S."/>
        </authorList>
    </citation>
    <scope>NUCLEOTIDE SEQUENCE [LARGE SCALE GENOMIC DNA]</scope>
</reference>
<dbReference type="Proteomes" id="UP000287033">
    <property type="component" value="Unassembled WGS sequence"/>
</dbReference>
<evidence type="ECO:0000313" key="2">
    <source>
        <dbReference type="EMBL" id="GCC49074.1"/>
    </source>
</evidence>
<proteinExistence type="predicted"/>
<sequence length="101" mass="11015">TARLRPALGWGDDLSPLGNYVDPCLFCVQGASSSLVVKFADTDRERTLRRMQQVAGQLGMFTPMAVQLGAYTAYTQVVGSPKPAQQYHPPTGHIHLPPNFT</sequence>
<name>A0A401U2C6_CHIPU</name>
<dbReference type="AlphaFoldDB" id="A0A401U2C6"/>
<dbReference type="OrthoDB" id="410044at2759"/>
<comment type="caution">
    <text evidence="2">The sequence shown here is derived from an EMBL/GenBank/DDBJ whole genome shotgun (WGS) entry which is preliminary data.</text>
</comment>